<name>A0AAN5C631_9BILA</name>
<evidence type="ECO:0000256" key="1">
    <source>
        <dbReference type="SAM" id="Phobius"/>
    </source>
</evidence>
<keyword evidence="1" id="KW-0812">Transmembrane</keyword>
<evidence type="ECO:0000313" key="2">
    <source>
        <dbReference type="EMBL" id="GMR31322.1"/>
    </source>
</evidence>
<organism evidence="2 3">
    <name type="scientific">Pristionchus mayeri</name>
    <dbReference type="NCBI Taxonomy" id="1317129"/>
    <lineage>
        <taxon>Eukaryota</taxon>
        <taxon>Metazoa</taxon>
        <taxon>Ecdysozoa</taxon>
        <taxon>Nematoda</taxon>
        <taxon>Chromadorea</taxon>
        <taxon>Rhabditida</taxon>
        <taxon>Rhabditina</taxon>
        <taxon>Diplogasteromorpha</taxon>
        <taxon>Diplogasteroidea</taxon>
        <taxon>Neodiplogasteridae</taxon>
        <taxon>Pristionchus</taxon>
    </lineage>
</organism>
<keyword evidence="1" id="KW-1133">Transmembrane helix</keyword>
<comment type="caution">
    <text evidence="2">The sequence shown here is derived from an EMBL/GenBank/DDBJ whole genome shotgun (WGS) entry which is preliminary data.</text>
</comment>
<reference evidence="3" key="1">
    <citation type="submission" date="2022-10" db="EMBL/GenBank/DDBJ databases">
        <title>Genome assembly of Pristionchus species.</title>
        <authorList>
            <person name="Yoshida K."/>
            <person name="Sommer R.J."/>
        </authorList>
    </citation>
    <scope>NUCLEOTIDE SEQUENCE [LARGE SCALE GENOMIC DNA]</scope>
    <source>
        <strain evidence="3">RS5460</strain>
    </source>
</reference>
<protein>
    <submittedName>
        <fullName evidence="2">Uncharacterized protein</fullName>
    </submittedName>
</protein>
<proteinExistence type="predicted"/>
<keyword evidence="1" id="KW-0472">Membrane</keyword>
<feature type="non-terminal residue" evidence="2">
    <location>
        <position position="98"/>
    </location>
</feature>
<dbReference type="EMBL" id="BTRK01000001">
    <property type="protein sequence ID" value="GMR31322.1"/>
    <property type="molecule type" value="Genomic_DNA"/>
</dbReference>
<evidence type="ECO:0000313" key="3">
    <source>
        <dbReference type="Proteomes" id="UP001328107"/>
    </source>
</evidence>
<dbReference type="Proteomes" id="UP001328107">
    <property type="component" value="Unassembled WGS sequence"/>
</dbReference>
<keyword evidence="3" id="KW-1185">Reference proteome</keyword>
<sequence>MMLTCYTTSMNPAAYPNSNRSHFSMTKLRKKTWKKMNQAPHLLLTKLLAPSTFDPYSSWSTFSSLLLITFHFIWILLAHLLHDVILFYGGDFNRYGLL</sequence>
<feature type="transmembrane region" description="Helical" evidence="1">
    <location>
        <begin position="63"/>
        <end position="88"/>
    </location>
</feature>
<dbReference type="AlphaFoldDB" id="A0AAN5C631"/>
<accession>A0AAN5C631</accession>
<gene>
    <name evidence="2" type="ORF">PMAYCL1PPCAC_01517</name>
</gene>